<dbReference type="InterPro" id="IPR023214">
    <property type="entry name" value="HAD_sf"/>
</dbReference>
<dbReference type="GO" id="GO:0005829">
    <property type="term" value="C:cytosol"/>
    <property type="evidence" value="ECO:0007669"/>
    <property type="project" value="TreeGrafter"/>
</dbReference>
<dbReference type="Proteomes" id="UP000255234">
    <property type="component" value="Unassembled WGS sequence"/>
</dbReference>
<dbReference type="InterPro" id="IPR050155">
    <property type="entry name" value="HAD-like_hydrolase_sf"/>
</dbReference>
<dbReference type="STRING" id="1122216.GCA_000423385_00003"/>
<dbReference type="SFLD" id="SFLDG01129">
    <property type="entry name" value="C1.5:_HAD__Beta-PGM__Phosphata"/>
    <property type="match status" value="1"/>
</dbReference>
<accession>A0A378NNN7</accession>
<dbReference type="SUPFAM" id="SSF56784">
    <property type="entry name" value="HAD-like"/>
    <property type="match status" value="1"/>
</dbReference>
<sequence length="216" mass="24512">MNSFKYILFDLDGTLIDSGAGIIKGVKYALQKYGIKEENEVLLKTFIGPPLNRQFTDCYGFSAEKSTEAVKFFREYYETKGILENEMYEGMDGVLQKLKEQGKFLMVATSKPEKFAHNILAQHDLEKYFDFIGGSLTDGSRITKIQVLDYVLKTNEIKNPQEVLMIGDTKFDIAGAKHFGLKSLAVTYGYGTEKELLERELDFVANSPKEILQIIK</sequence>
<dbReference type="PANTHER" id="PTHR43434:SF20">
    <property type="entry name" value="5'-NUCLEOTIDASE"/>
    <property type="match status" value="1"/>
</dbReference>
<protein>
    <submittedName>
        <fullName evidence="1">5'-nucleotidase</fullName>
        <ecNumber evidence="1">3.1.3.5</ecNumber>
    </submittedName>
</protein>
<evidence type="ECO:0000313" key="2">
    <source>
        <dbReference type="Proteomes" id="UP000255234"/>
    </source>
</evidence>
<evidence type="ECO:0000313" key="1">
    <source>
        <dbReference type="EMBL" id="STY70010.1"/>
    </source>
</evidence>
<name>A0A378NNN7_9FIRM</name>
<dbReference type="InterPro" id="IPR023198">
    <property type="entry name" value="PGP-like_dom2"/>
</dbReference>
<dbReference type="InterPro" id="IPR041492">
    <property type="entry name" value="HAD_2"/>
</dbReference>
<dbReference type="AlphaFoldDB" id="A0A378NNN7"/>
<dbReference type="EMBL" id="UGPP01000001">
    <property type="protein sequence ID" value="STY70010.1"/>
    <property type="molecule type" value="Genomic_DNA"/>
</dbReference>
<dbReference type="GO" id="GO:0004713">
    <property type="term" value="F:protein tyrosine kinase activity"/>
    <property type="evidence" value="ECO:0007669"/>
    <property type="project" value="TreeGrafter"/>
</dbReference>
<reference evidence="1 2" key="1">
    <citation type="submission" date="2018-06" db="EMBL/GenBank/DDBJ databases">
        <authorList>
            <consortium name="Pathogen Informatics"/>
            <person name="Doyle S."/>
        </authorList>
    </citation>
    <scope>NUCLEOTIDE SEQUENCE [LARGE SCALE GENOMIC DNA]</scope>
    <source>
        <strain evidence="1 2">NCTC10571</strain>
    </source>
</reference>
<dbReference type="Gene3D" id="1.10.150.240">
    <property type="entry name" value="Putative phosphatase, domain 2"/>
    <property type="match status" value="1"/>
</dbReference>
<dbReference type="PANTHER" id="PTHR43434">
    <property type="entry name" value="PHOSPHOGLYCOLATE PHOSPHATASE"/>
    <property type="match status" value="1"/>
</dbReference>
<dbReference type="InterPro" id="IPR036412">
    <property type="entry name" value="HAD-like_sf"/>
</dbReference>
<dbReference type="EC" id="3.1.3.5" evidence="1"/>
<dbReference type="RefSeq" id="WP_115150810.1">
    <property type="nucleotide sequence ID" value="NZ_UGPP01000001.1"/>
</dbReference>
<dbReference type="Pfam" id="PF13419">
    <property type="entry name" value="HAD_2"/>
    <property type="match status" value="1"/>
</dbReference>
<proteinExistence type="predicted"/>
<dbReference type="GO" id="GO:0008253">
    <property type="term" value="F:5'-nucleotidase activity"/>
    <property type="evidence" value="ECO:0007669"/>
    <property type="project" value="UniProtKB-EC"/>
</dbReference>
<dbReference type="SFLD" id="SFLDS00003">
    <property type="entry name" value="Haloacid_Dehalogenase"/>
    <property type="match status" value="1"/>
</dbReference>
<keyword evidence="1" id="KW-0378">Hydrolase</keyword>
<gene>
    <name evidence="1" type="ORF">NCTC10571_00091</name>
</gene>
<dbReference type="Gene3D" id="3.40.50.1000">
    <property type="entry name" value="HAD superfamily/HAD-like"/>
    <property type="match status" value="1"/>
</dbReference>
<organism evidence="1 2">
    <name type="scientific">Megamonas hypermegale</name>
    <dbReference type="NCBI Taxonomy" id="158847"/>
    <lineage>
        <taxon>Bacteria</taxon>
        <taxon>Bacillati</taxon>
        <taxon>Bacillota</taxon>
        <taxon>Negativicutes</taxon>
        <taxon>Selenomonadales</taxon>
        <taxon>Selenomonadaceae</taxon>
        <taxon>Megamonas</taxon>
    </lineage>
</organism>